<protein>
    <submittedName>
        <fullName evidence="1">Uncharacterized protein</fullName>
    </submittedName>
</protein>
<proteinExistence type="predicted"/>
<name>A0A8C9G141_PAVCR</name>
<evidence type="ECO:0000313" key="2">
    <source>
        <dbReference type="Proteomes" id="UP000694428"/>
    </source>
</evidence>
<dbReference type="Gene3D" id="1.20.1050.40">
    <property type="entry name" value="Endopeptidase. Chain P, domain 1"/>
    <property type="match status" value="1"/>
</dbReference>
<reference evidence="1" key="1">
    <citation type="submission" date="2025-08" db="UniProtKB">
        <authorList>
            <consortium name="Ensembl"/>
        </authorList>
    </citation>
    <scope>IDENTIFICATION</scope>
</reference>
<sequence length="78" mass="8908">IKIPCAEITNQLKASSYIASGRNLLRWDLSPEQIRTRTEELIRKTKHVYDVVGKLNIEEVTHENTVRALADIEVEYAG</sequence>
<dbReference type="InterPro" id="IPR024080">
    <property type="entry name" value="Neurolysin/TOP_N"/>
</dbReference>
<accession>A0A8C9G141</accession>
<organism evidence="1 2">
    <name type="scientific">Pavo cristatus</name>
    <name type="common">Indian peafowl</name>
    <name type="synonym">Blue peafowl</name>
    <dbReference type="NCBI Taxonomy" id="9049"/>
    <lineage>
        <taxon>Eukaryota</taxon>
        <taxon>Metazoa</taxon>
        <taxon>Chordata</taxon>
        <taxon>Craniata</taxon>
        <taxon>Vertebrata</taxon>
        <taxon>Euteleostomi</taxon>
        <taxon>Archelosauria</taxon>
        <taxon>Archosauria</taxon>
        <taxon>Dinosauria</taxon>
        <taxon>Saurischia</taxon>
        <taxon>Theropoda</taxon>
        <taxon>Coelurosauria</taxon>
        <taxon>Aves</taxon>
        <taxon>Neognathae</taxon>
        <taxon>Galloanserae</taxon>
        <taxon>Galliformes</taxon>
        <taxon>Phasianidae</taxon>
        <taxon>Phasianinae</taxon>
        <taxon>Pavo</taxon>
    </lineage>
</organism>
<keyword evidence="2" id="KW-1185">Reference proteome</keyword>
<reference evidence="1" key="2">
    <citation type="submission" date="2025-09" db="UniProtKB">
        <authorList>
            <consortium name="Ensembl"/>
        </authorList>
    </citation>
    <scope>IDENTIFICATION</scope>
</reference>
<dbReference type="Ensembl" id="ENSPSTT00000025458.1">
    <property type="protein sequence ID" value="ENSPSTP00000024193.1"/>
    <property type="gene ID" value="ENSPSTG00000017852.1"/>
</dbReference>
<dbReference type="AlphaFoldDB" id="A0A8C9G141"/>
<dbReference type="Proteomes" id="UP000694428">
    <property type="component" value="Unplaced"/>
</dbReference>
<evidence type="ECO:0000313" key="1">
    <source>
        <dbReference type="Ensembl" id="ENSPSTP00000024193.1"/>
    </source>
</evidence>